<comment type="caution">
    <text evidence="2">The sequence shown here is derived from an EMBL/GenBank/DDBJ whole genome shotgun (WGS) entry which is preliminary data.</text>
</comment>
<dbReference type="InterPro" id="IPR038078">
    <property type="entry name" value="PhoU-like_sf"/>
</dbReference>
<feature type="non-terminal residue" evidence="2">
    <location>
        <position position="1"/>
    </location>
</feature>
<feature type="coiled-coil region" evidence="1">
    <location>
        <begin position="38"/>
        <end position="101"/>
    </location>
</feature>
<dbReference type="AlphaFoldDB" id="A0A3A6QC09"/>
<reference evidence="2 3" key="1">
    <citation type="submission" date="2018-06" db="EMBL/GenBank/DDBJ databases">
        <title>Halonotius sp. F13-13 a new haloarchaeeon isolated from a solar saltern from Isla Cristina, Huelva, Spain.</title>
        <authorList>
            <person name="Duran-Viseras A."/>
            <person name="Sanchez-Porro C."/>
            <person name="Ventosa A."/>
        </authorList>
    </citation>
    <scope>NUCLEOTIDE SEQUENCE [LARGE SCALE GENOMIC DNA]</scope>
    <source>
        <strain evidence="2 3">CECT 7525</strain>
    </source>
</reference>
<gene>
    <name evidence="2" type="ORF">DP106_12330</name>
</gene>
<name>A0A3A6QC09_9EURY</name>
<proteinExistence type="predicted"/>
<protein>
    <submittedName>
        <fullName evidence="2">DUF47 domain-containing protein</fullName>
    </submittedName>
</protein>
<evidence type="ECO:0000256" key="1">
    <source>
        <dbReference type="SAM" id="Coils"/>
    </source>
</evidence>
<organism evidence="2 3">
    <name type="scientific">Halonotius pteroides</name>
    <dbReference type="NCBI Taxonomy" id="268735"/>
    <lineage>
        <taxon>Archaea</taxon>
        <taxon>Methanobacteriati</taxon>
        <taxon>Methanobacteriota</taxon>
        <taxon>Stenosarchaea group</taxon>
        <taxon>Halobacteria</taxon>
        <taxon>Halobacteriales</taxon>
        <taxon>Haloferacaceae</taxon>
        <taxon>Halonotius</taxon>
    </lineage>
</organism>
<dbReference type="Proteomes" id="UP000281564">
    <property type="component" value="Unassembled WGS sequence"/>
</dbReference>
<accession>A0A3A6QC09</accession>
<evidence type="ECO:0000313" key="2">
    <source>
        <dbReference type="EMBL" id="RJX48424.1"/>
    </source>
</evidence>
<evidence type="ECO:0000313" key="3">
    <source>
        <dbReference type="Proteomes" id="UP000281564"/>
    </source>
</evidence>
<dbReference type="Gene3D" id="1.20.58.220">
    <property type="entry name" value="Phosphate transport system protein phou homolog 2, domain 2"/>
    <property type="match status" value="1"/>
</dbReference>
<dbReference type="EMBL" id="QMDW01000021">
    <property type="protein sequence ID" value="RJX48424.1"/>
    <property type="molecule type" value="Genomic_DNA"/>
</dbReference>
<keyword evidence="1" id="KW-0175">Coiled coil</keyword>
<sequence>TQKLRTSRSLYVSMSVIISDVVERFISGLARNDASETLTDEIETIRALESNCDTARNDVIATAFSSDVPQPLVYRELAVLLDELANTIEDLTDRITIISSEEPGIVTETSPDHTD</sequence>
<keyword evidence="3" id="KW-1185">Reference proteome</keyword>